<organism evidence="1 2">
    <name type="scientific">Pseudomonas syringae pv. coriandricola</name>
    <dbReference type="NCBI Taxonomy" id="264453"/>
    <lineage>
        <taxon>Bacteria</taxon>
        <taxon>Pseudomonadati</taxon>
        <taxon>Pseudomonadota</taxon>
        <taxon>Gammaproteobacteria</taxon>
        <taxon>Pseudomonadales</taxon>
        <taxon>Pseudomonadaceae</taxon>
        <taxon>Pseudomonas</taxon>
    </lineage>
</organism>
<sequence length="103" mass="11451">MQKDLCMPVDERMLDADAPKLFFDDVIRFLKGVKAMSACTSCSAQSWEIPVGSVEHSEVVLTQSGMTQESVMLMCNNCGMQRAHSARFIGNWLLKDTETSADE</sequence>
<evidence type="ECO:0000313" key="1">
    <source>
        <dbReference type="EMBL" id="RMU01716.1"/>
    </source>
</evidence>
<comment type="caution">
    <text evidence="1">The sequence shown here is derived from an EMBL/GenBank/DDBJ whole genome shotgun (WGS) entry which is preliminary data.</text>
</comment>
<name>A0A3M5QY55_9PSED</name>
<accession>A0A3M5QY55</accession>
<evidence type="ECO:0000313" key="2">
    <source>
        <dbReference type="Proteomes" id="UP000274212"/>
    </source>
</evidence>
<dbReference type="Proteomes" id="UP000274212">
    <property type="component" value="Unassembled WGS sequence"/>
</dbReference>
<proteinExistence type="predicted"/>
<dbReference type="AlphaFoldDB" id="A0A3M5QY55"/>
<reference evidence="1 2" key="1">
    <citation type="submission" date="2018-08" db="EMBL/GenBank/DDBJ databases">
        <title>Recombination of ecologically and evolutionarily significant loci maintains genetic cohesion in the Pseudomonas syringae species complex.</title>
        <authorList>
            <person name="Dillon M."/>
            <person name="Thakur S."/>
            <person name="Almeida R.N.D."/>
            <person name="Weir B.S."/>
            <person name="Guttman D.S."/>
        </authorList>
    </citation>
    <scope>NUCLEOTIDE SEQUENCE [LARGE SCALE GENOMIC DNA]</scope>
    <source>
        <strain evidence="1 2">ICMP 9829</strain>
    </source>
</reference>
<gene>
    <name evidence="1" type="ORF">ALP36_03454</name>
</gene>
<protein>
    <submittedName>
        <fullName evidence="1">Uncharacterized protein</fullName>
    </submittedName>
</protein>
<dbReference type="EMBL" id="RBTT01000436">
    <property type="protein sequence ID" value="RMU01716.1"/>
    <property type="molecule type" value="Genomic_DNA"/>
</dbReference>